<protein>
    <recommendedName>
        <fullName evidence="4">Pilus assembly protein TadE</fullName>
    </recommendedName>
</protein>
<reference evidence="2" key="2">
    <citation type="submission" date="2020-09" db="EMBL/GenBank/DDBJ databases">
        <authorList>
            <person name="Sun Q."/>
            <person name="Zhou Y."/>
        </authorList>
    </citation>
    <scope>NUCLEOTIDE SEQUENCE</scope>
    <source>
        <strain evidence="2">CGMCC 1.12987</strain>
    </source>
</reference>
<dbReference type="Proteomes" id="UP000644756">
    <property type="component" value="Unassembled WGS sequence"/>
</dbReference>
<evidence type="ECO:0008006" key="4">
    <source>
        <dbReference type="Google" id="ProtNLM"/>
    </source>
</evidence>
<organism evidence="2 3">
    <name type="scientific">Paenibacillus abyssi</name>
    <dbReference type="NCBI Taxonomy" id="1340531"/>
    <lineage>
        <taxon>Bacteria</taxon>
        <taxon>Bacillati</taxon>
        <taxon>Bacillota</taxon>
        <taxon>Bacilli</taxon>
        <taxon>Bacillales</taxon>
        <taxon>Paenibacillaceae</taxon>
        <taxon>Paenibacillus</taxon>
    </lineage>
</organism>
<evidence type="ECO:0000313" key="2">
    <source>
        <dbReference type="EMBL" id="GGG04838.1"/>
    </source>
</evidence>
<comment type="caution">
    <text evidence="2">The sequence shown here is derived from an EMBL/GenBank/DDBJ whole genome shotgun (WGS) entry which is preliminary data.</text>
</comment>
<name>A0A917CZW1_9BACL</name>
<dbReference type="AlphaFoldDB" id="A0A917CZW1"/>
<accession>A0A917CZW1</accession>
<keyword evidence="1" id="KW-1133">Transmembrane helix</keyword>
<evidence type="ECO:0000256" key="1">
    <source>
        <dbReference type="SAM" id="Phobius"/>
    </source>
</evidence>
<proteinExistence type="predicted"/>
<sequence length="235" mass="26029">MIDMMKSRWPAWVRDEKGSFSLEASMVFPIVFILTLTMLLMSMYVYQKVILYYIASTTAERTAFGWDNSHRSAASGLAPAGKHDGLYWRLHDDQMLEALFGLAVDAKAPSITLRDAAGNGETSLPESKMRSASAWIPSPYDGKVMYEREIWQRTISVKLRHAISLDPLEALNGRSEPRAAANSAVVDPVEFIRSVDLVRYYTDKFNNRSDGAAAAAEAATILKGRKTAERGGSAK</sequence>
<feature type="transmembrane region" description="Helical" evidence="1">
    <location>
        <begin position="20"/>
        <end position="46"/>
    </location>
</feature>
<dbReference type="EMBL" id="BMGR01000006">
    <property type="protein sequence ID" value="GGG04838.1"/>
    <property type="molecule type" value="Genomic_DNA"/>
</dbReference>
<keyword evidence="1" id="KW-0812">Transmembrane</keyword>
<reference evidence="2" key="1">
    <citation type="journal article" date="2014" name="Int. J. Syst. Evol. Microbiol.">
        <title>Complete genome sequence of Corynebacterium casei LMG S-19264T (=DSM 44701T), isolated from a smear-ripened cheese.</title>
        <authorList>
            <consortium name="US DOE Joint Genome Institute (JGI-PGF)"/>
            <person name="Walter F."/>
            <person name="Albersmeier A."/>
            <person name="Kalinowski J."/>
            <person name="Ruckert C."/>
        </authorList>
    </citation>
    <scope>NUCLEOTIDE SEQUENCE</scope>
    <source>
        <strain evidence="2">CGMCC 1.12987</strain>
    </source>
</reference>
<gene>
    <name evidence="2" type="ORF">GCM10010916_22430</name>
</gene>
<keyword evidence="3" id="KW-1185">Reference proteome</keyword>
<keyword evidence="1" id="KW-0472">Membrane</keyword>
<evidence type="ECO:0000313" key="3">
    <source>
        <dbReference type="Proteomes" id="UP000644756"/>
    </source>
</evidence>